<dbReference type="Proteomes" id="UP000186817">
    <property type="component" value="Unassembled WGS sequence"/>
</dbReference>
<dbReference type="SUPFAM" id="SSF52821">
    <property type="entry name" value="Rhodanese/Cell cycle control phosphatase"/>
    <property type="match status" value="1"/>
</dbReference>
<accession>A0A1Q9C1Q4</accession>
<comment type="caution">
    <text evidence="2">The sequence shown here is derived from an EMBL/GenBank/DDBJ whole genome shotgun (WGS) entry which is preliminary data.</text>
</comment>
<feature type="domain" description="Rhodanese" evidence="1">
    <location>
        <begin position="245"/>
        <end position="270"/>
    </location>
</feature>
<organism evidence="2 3">
    <name type="scientific">Symbiodinium microadriaticum</name>
    <name type="common">Dinoflagellate</name>
    <name type="synonym">Zooxanthella microadriatica</name>
    <dbReference type="NCBI Taxonomy" id="2951"/>
    <lineage>
        <taxon>Eukaryota</taxon>
        <taxon>Sar</taxon>
        <taxon>Alveolata</taxon>
        <taxon>Dinophyceae</taxon>
        <taxon>Suessiales</taxon>
        <taxon>Symbiodiniaceae</taxon>
        <taxon>Symbiodinium</taxon>
    </lineage>
</organism>
<dbReference type="AlphaFoldDB" id="A0A1Q9C1Q4"/>
<proteinExistence type="predicted"/>
<name>A0A1Q9C1Q4_SYMMI</name>
<dbReference type="OrthoDB" id="426400at2759"/>
<reference evidence="2 3" key="1">
    <citation type="submission" date="2016-02" db="EMBL/GenBank/DDBJ databases">
        <title>Genome analysis of coral dinoflagellate symbionts highlights evolutionary adaptations to a symbiotic lifestyle.</title>
        <authorList>
            <person name="Aranda M."/>
            <person name="Li Y."/>
            <person name="Liew Y.J."/>
            <person name="Baumgarten S."/>
            <person name="Simakov O."/>
            <person name="Wilson M."/>
            <person name="Piel J."/>
            <person name="Ashoor H."/>
            <person name="Bougouffa S."/>
            <person name="Bajic V.B."/>
            <person name="Ryu T."/>
            <person name="Ravasi T."/>
            <person name="Bayer T."/>
            <person name="Micklem G."/>
            <person name="Kim H."/>
            <person name="Bhak J."/>
            <person name="Lajeunesse T.C."/>
            <person name="Voolstra C.R."/>
        </authorList>
    </citation>
    <scope>NUCLEOTIDE SEQUENCE [LARGE SCALE GENOMIC DNA]</scope>
    <source>
        <strain evidence="2 3">CCMP2467</strain>
    </source>
</reference>
<evidence type="ECO:0000313" key="3">
    <source>
        <dbReference type="Proteomes" id="UP000186817"/>
    </source>
</evidence>
<keyword evidence="3" id="KW-1185">Reference proteome</keyword>
<dbReference type="Gene3D" id="3.40.250.10">
    <property type="entry name" value="Rhodanese-like domain"/>
    <property type="match status" value="1"/>
</dbReference>
<dbReference type="InterPro" id="IPR001763">
    <property type="entry name" value="Rhodanese-like_dom"/>
</dbReference>
<evidence type="ECO:0000259" key="1">
    <source>
        <dbReference type="PROSITE" id="PS50206"/>
    </source>
</evidence>
<protein>
    <recommendedName>
        <fullName evidence="1">Rhodanese domain-containing protein</fullName>
    </recommendedName>
</protein>
<dbReference type="InterPro" id="IPR036873">
    <property type="entry name" value="Rhodanese-like_dom_sf"/>
</dbReference>
<gene>
    <name evidence="2" type="ORF">AK812_SmicGene43169</name>
</gene>
<sequence>MCFRRWLALRRAETAYEVLLLVPAVVTMRVRQIYVMPRAVVLPTPAYLGFGCNFPAKAARAVKWAIVGSQITCAWASSLCKLEVVMCSEVRALHALPAKKGCTMPVEGSTAWLRGQELSADYDEDRRVCTQMQLKRLAAQNRHVQRPSAPTGLVGPNLEVPLNKGVERLTPQEARPERAPAPRFRAACLSELGHKPVAKLAEVPELVKRSSEAKLIFHCQYSMHRGPQRDVRCVNWYHEQAPSSQLGPRRVAVLEGGYRGWEGQRLPVVREQPMDAHGQACADKYALSMGRRVAGAGA</sequence>
<dbReference type="EMBL" id="LSRX01001904">
    <property type="protein sequence ID" value="OLP76845.1"/>
    <property type="molecule type" value="Genomic_DNA"/>
</dbReference>
<evidence type="ECO:0000313" key="2">
    <source>
        <dbReference type="EMBL" id="OLP76845.1"/>
    </source>
</evidence>
<dbReference type="PROSITE" id="PS50206">
    <property type="entry name" value="RHODANESE_3"/>
    <property type="match status" value="1"/>
</dbReference>